<comment type="caution">
    <text evidence="6">The sequence shown here is derived from an EMBL/GenBank/DDBJ whole genome shotgun (WGS) entry which is preliminary data.</text>
</comment>
<keyword evidence="3 5" id="KW-0663">Pyridoxal phosphate</keyword>
<dbReference type="Pfam" id="PF01063">
    <property type="entry name" value="Aminotran_4"/>
    <property type="match status" value="1"/>
</dbReference>
<name>A0A0A0IGW5_CLOBO</name>
<dbReference type="PANTHER" id="PTHR42743">
    <property type="entry name" value="AMINO-ACID AMINOTRANSFERASE"/>
    <property type="match status" value="1"/>
</dbReference>
<evidence type="ECO:0000256" key="5">
    <source>
        <dbReference type="RuleBase" id="RU004516"/>
    </source>
</evidence>
<dbReference type="InterPro" id="IPR050571">
    <property type="entry name" value="Class-IV_PLP-Dep_Aminotrnsfr"/>
</dbReference>
<dbReference type="EMBL" id="JDRY01000028">
    <property type="protein sequence ID" value="KGM99823.1"/>
    <property type="molecule type" value="Genomic_DNA"/>
</dbReference>
<dbReference type="GO" id="GO:0016829">
    <property type="term" value="F:lyase activity"/>
    <property type="evidence" value="ECO:0007669"/>
    <property type="project" value="UniProtKB-KW"/>
</dbReference>
<reference evidence="6 7" key="1">
    <citation type="submission" date="2014-01" db="EMBL/GenBank/DDBJ databases">
        <title>Plasmidome dynamics in the species complex Clostridium novyi sensu lato converts strains of independent lineages into distinctly different pathogens.</title>
        <authorList>
            <person name="Skarin H."/>
            <person name="Segerman B."/>
        </authorList>
    </citation>
    <scope>NUCLEOTIDE SEQUENCE [LARGE SCALE GENOMIC DNA]</scope>
    <source>
        <strain evidence="6 7">DC5</strain>
    </source>
</reference>
<dbReference type="SUPFAM" id="SSF56752">
    <property type="entry name" value="D-aminoacid aminotransferase-like PLP-dependent enzymes"/>
    <property type="match status" value="1"/>
</dbReference>
<dbReference type="InterPro" id="IPR043131">
    <property type="entry name" value="BCAT-like_N"/>
</dbReference>
<organism evidence="6 7">
    <name type="scientific">Clostridium botulinum C/D str. DC5</name>
    <dbReference type="NCBI Taxonomy" id="1443128"/>
    <lineage>
        <taxon>Bacteria</taxon>
        <taxon>Bacillati</taxon>
        <taxon>Bacillota</taxon>
        <taxon>Clostridia</taxon>
        <taxon>Eubacteriales</taxon>
        <taxon>Clostridiaceae</taxon>
        <taxon>Clostridium</taxon>
    </lineage>
</organism>
<comment type="cofactor">
    <cofactor evidence="1 5">
        <name>pyridoxal 5'-phosphate</name>
        <dbReference type="ChEBI" id="CHEBI:597326"/>
    </cofactor>
</comment>
<dbReference type="AlphaFoldDB" id="A0A0A0IGW5"/>
<dbReference type="GO" id="GO:0008652">
    <property type="term" value="P:amino acid biosynthetic process"/>
    <property type="evidence" value="ECO:0007669"/>
    <property type="project" value="UniProtKB-ARBA"/>
</dbReference>
<proteinExistence type="inferred from homology"/>
<dbReference type="InterPro" id="IPR036038">
    <property type="entry name" value="Aminotransferase-like"/>
</dbReference>
<dbReference type="Gene3D" id="3.30.470.10">
    <property type="match status" value="1"/>
</dbReference>
<dbReference type="FunFam" id="3.20.10.10:FF:000002">
    <property type="entry name" value="D-alanine aminotransferase"/>
    <property type="match status" value="1"/>
</dbReference>
<dbReference type="InterPro" id="IPR001544">
    <property type="entry name" value="Aminotrans_IV"/>
</dbReference>
<dbReference type="RefSeq" id="WP_039259378.1">
    <property type="nucleotide sequence ID" value="NZ_JDRY01000028.1"/>
</dbReference>
<evidence type="ECO:0000256" key="3">
    <source>
        <dbReference type="ARBA" id="ARBA00022898"/>
    </source>
</evidence>
<evidence type="ECO:0000313" key="6">
    <source>
        <dbReference type="EMBL" id="KGM99823.1"/>
    </source>
</evidence>
<dbReference type="PROSITE" id="PS00770">
    <property type="entry name" value="AA_TRANSFER_CLASS_4"/>
    <property type="match status" value="1"/>
</dbReference>
<dbReference type="GO" id="GO:0005829">
    <property type="term" value="C:cytosol"/>
    <property type="evidence" value="ECO:0007669"/>
    <property type="project" value="TreeGrafter"/>
</dbReference>
<dbReference type="InterPro" id="IPR018300">
    <property type="entry name" value="Aminotrans_IV_CS"/>
</dbReference>
<dbReference type="GO" id="GO:0046394">
    <property type="term" value="P:carboxylic acid biosynthetic process"/>
    <property type="evidence" value="ECO:0007669"/>
    <property type="project" value="UniProtKB-ARBA"/>
</dbReference>
<evidence type="ECO:0000256" key="4">
    <source>
        <dbReference type="RuleBase" id="RU004106"/>
    </source>
</evidence>
<dbReference type="CDD" id="cd00449">
    <property type="entry name" value="PLPDE_IV"/>
    <property type="match status" value="1"/>
</dbReference>
<evidence type="ECO:0000313" key="7">
    <source>
        <dbReference type="Proteomes" id="UP000030014"/>
    </source>
</evidence>
<gene>
    <name evidence="6" type="ORF">Z955_05770</name>
</gene>
<dbReference type="PANTHER" id="PTHR42743:SF11">
    <property type="entry name" value="AMINODEOXYCHORISMATE LYASE"/>
    <property type="match status" value="1"/>
</dbReference>
<keyword evidence="6" id="KW-0456">Lyase</keyword>
<accession>A0A0A0IGW5</accession>
<protein>
    <submittedName>
        <fullName evidence="6">4-amino-4-deoxychorismate lyase</fullName>
    </submittedName>
</protein>
<evidence type="ECO:0000256" key="1">
    <source>
        <dbReference type="ARBA" id="ARBA00001933"/>
    </source>
</evidence>
<evidence type="ECO:0000256" key="2">
    <source>
        <dbReference type="ARBA" id="ARBA00009320"/>
    </source>
</evidence>
<comment type="similarity">
    <text evidence="2 4">Belongs to the class-IV pyridoxal-phosphate-dependent aminotransferase family.</text>
</comment>
<dbReference type="Proteomes" id="UP000030014">
    <property type="component" value="Unassembled WGS sequence"/>
</dbReference>
<sequence>MCVSINGKIIDANDFSIEINGQGFNYGYGVFETLKVVNGKIFFMEDHFQRFVKGRNKLNMDLNYDKNQIEKFSNELILLKHSFSGAVKILYIKNNDKFDLIITTKENTYTKEMYEVGFKICFACSKRNPYAQLTYIKSNNYLENILEKDSAVKKGYNEAIFLNTEHHISEGTYTNIFFIKNNSLYTPSISCGLLPGIMRGKVISLINKLSLKLEVNNFNMEDLINADEVFLTNSLMEIMPVSKLENKSFDLNNNKITKLLRNEFHKLYYL</sequence>
<dbReference type="InterPro" id="IPR043132">
    <property type="entry name" value="BCAT-like_C"/>
</dbReference>
<dbReference type="Gene3D" id="3.20.10.10">
    <property type="entry name" value="D-amino Acid Aminotransferase, subunit A, domain 2"/>
    <property type="match status" value="1"/>
</dbReference>